<gene>
    <name evidence="3" type="ORF">SFSGTM_30740</name>
</gene>
<dbReference type="PANTHER" id="PTHR43477">
    <property type="entry name" value="DIHYDROANTICAPSIN 7-DEHYDROGENASE"/>
    <property type="match status" value="1"/>
</dbReference>
<dbReference type="KEGG" id="sniv:SFSGTM_30740"/>
<dbReference type="Pfam" id="PF13561">
    <property type="entry name" value="adh_short_C2"/>
    <property type="match status" value="1"/>
</dbReference>
<dbReference type="AlphaFoldDB" id="A0A809RLC6"/>
<dbReference type="GO" id="GO:0016491">
    <property type="term" value="F:oxidoreductase activity"/>
    <property type="evidence" value="ECO:0007669"/>
    <property type="project" value="UniProtKB-KW"/>
</dbReference>
<dbReference type="NCBIfam" id="NF005449">
    <property type="entry name" value="PRK07041.1"/>
    <property type="match status" value="1"/>
</dbReference>
<dbReference type="InterPro" id="IPR002347">
    <property type="entry name" value="SDR_fam"/>
</dbReference>
<dbReference type="EMBL" id="AP021881">
    <property type="protein sequence ID" value="BBP02366.1"/>
    <property type="molecule type" value="Genomic_DNA"/>
</dbReference>
<dbReference type="Proteomes" id="UP000463939">
    <property type="component" value="Chromosome"/>
</dbReference>
<keyword evidence="4" id="KW-1185">Reference proteome</keyword>
<dbReference type="InterPro" id="IPR036291">
    <property type="entry name" value="NAD(P)-bd_dom_sf"/>
</dbReference>
<accession>A0A809RLC6</accession>
<comment type="similarity">
    <text evidence="1">Belongs to the short-chain dehydrogenases/reductases (SDR) family.</text>
</comment>
<dbReference type="InterPro" id="IPR051122">
    <property type="entry name" value="SDR_DHRS6-like"/>
</dbReference>
<dbReference type="Gene3D" id="3.40.50.720">
    <property type="entry name" value="NAD(P)-binding Rossmann-like Domain"/>
    <property type="match status" value="1"/>
</dbReference>
<dbReference type="PRINTS" id="PR00081">
    <property type="entry name" value="GDHRDH"/>
</dbReference>
<protein>
    <submittedName>
        <fullName evidence="3">Short-chain dehydrogenase/reductase</fullName>
    </submittedName>
</protein>
<dbReference type="PANTHER" id="PTHR43477:SF1">
    <property type="entry name" value="DIHYDROANTICAPSIN 7-DEHYDROGENASE"/>
    <property type="match status" value="1"/>
</dbReference>
<evidence type="ECO:0000313" key="3">
    <source>
        <dbReference type="EMBL" id="BBP02366.1"/>
    </source>
</evidence>
<evidence type="ECO:0000313" key="4">
    <source>
        <dbReference type="Proteomes" id="UP000463939"/>
    </source>
</evidence>
<reference evidence="4" key="1">
    <citation type="submission" date="2019-11" db="EMBL/GenBank/DDBJ databases">
        <title>Isolation and characterization of a novel species in the genus Sulfuriferula.</title>
        <authorList>
            <person name="Mochizuki J."/>
            <person name="Kojima H."/>
            <person name="Fukui M."/>
        </authorList>
    </citation>
    <scope>NUCLEOTIDE SEQUENCE [LARGE SCALE GENOMIC DNA]</scope>
    <source>
        <strain evidence="4">SGTM</strain>
    </source>
</reference>
<proteinExistence type="inferred from homology"/>
<organism evidence="3 4">
    <name type="scientific">Sulfuriferula nivalis</name>
    <dbReference type="NCBI Taxonomy" id="2675298"/>
    <lineage>
        <taxon>Bacteria</taxon>
        <taxon>Pseudomonadati</taxon>
        <taxon>Pseudomonadota</taxon>
        <taxon>Betaproteobacteria</taxon>
        <taxon>Nitrosomonadales</taxon>
        <taxon>Sulfuricellaceae</taxon>
        <taxon>Sulfuriferula</taxon>
    </lineage>
</organism>
<name>A0A809RLC6_9PROT</name>
<keyword evidence="2" id="KW-0560">Oxidoreductase</keyword>
<evidence type="ECO:0000256" key="1">
    <source>
        <dbReference type="ARBA" id="ARBA00006484"/>
    </source>
</evidence>
<dbReference type="SUPFAM" id="SSF51735">
    <property type="entry name" value="NAD(P)-binding Rossmann-fold domains"/>
    <property type="match status" value="1"/>
</dbReference>
<evidence type="ECO:0000256" key="2">
    <source>
        <dbReference type="ARBA" id="ARBA00023002"/>
    </source>
</evidence>
<sequence length="237" mass="24327">MNAELTNQTVIVVGGTSGMGLAIARLAISRGASVTVASRSPDKVVAVASELGAVGVPLDTTDEASVREFFAAVGPLDHLVVTGSSVRTGTLKDAPLEDGEFTFRSKFFGPYLCAKYAQMKPTGSITFFSGILSRRPGHNDAVLAGVNAAVEAMGRALARDLAPVRVNTVSPGMTRGTSAYLSMPEAAREGMYTSIASNLPVGRVGTADDIAAATLMLMTNGFITGVTLDVDGGGVLV</sequence>